<dbReference type="Pfam" id="PF13630">
    <property type="entry name" value="SdpI"/>
    <property type="match status" value="1"/>
</dbReference>
<sequence length="144" mass="14644">MTVVNLLVGAVTLLAALVLIVLGAVAAAGKLPGNPWFGLRVAEVRRDRATWDHAHKAAGPVWIFGGVALAFGAAFAFIASGWLWVAPVVLIVIAVIAYSVGGNVGARAAAFASAASENAASENGADEVDIDALRRAAGRADEGR</sequence>
<keyword evidence="1" id="KW-0812">Transmembrane</keyword>
<evidence type="ECO:0000313" key="3">
    <source>
        <dbReference type="Proteomes" id="UP000182237"/>
    </source>
</evidence>
<evidence type="ECO:0000313" key="2">
    <source>
        <dbReference type="EMBL" id="SDS72166.1"/>
    </source>
</evidence>
<organism evidence="2 3">
    <name type="scientific">Corynebacterium timonense</name>
    <dbReference type="NCBI Taxonomy" id="441500"/>
    <lineage>
        <taxon>Bacteria</taxon>
        <taxon>Bacillati</taxon>
        <taxon>Actinomycetota</taxon>
        <taxon>Actinomycetes</taxon>
        <taxon>Mycobacteriales</taxon>
        <taxon>Corynebacteriaceae</taxon>
        <taxon>Corynebacterium</taxon>
    </lineage>
</organism>
<protein>
    <submittedName>
        <fullName evidence="2">SdpI/YhfL protein family protein</fullName>
    </submittedName>
</protein>
<dbReference type="RefSeq" id="WP_040420966.1">
    <property type="nucleotide sequence ID" value="NZ_LT629765.1"/>
</dbReference>
<dbReference type="eggNOG" id="COG5658">
    <property type="taxonomic scope" value="Bacteria"/>
</dbReference>
<dbReference type="InterPro" id="IPR025962">
    <property type="entry name" value="SdpI/YhfL"/>
</dbReference>
<keyword evidence="3" id="KW-1185">Reference proteome</keyword>
<keyword evidence="1" id="KW-1133">Transmembrane helix</keyword>
<dbReference type="Proteomes" id="UP000182237">
    <property type="component" value="Chromosome I"/>
</dbReference>
<reference evidence="2 3" key="1">
    <citation type="submission" date="2016-10" db="EMBL/GenBank/DDBJ databases">
        <authorList>
            <person name="de Groot N.N."/>
        </authorList>
    </citation>
    <scope>NUCLEOTIDE SEQUENCE [LARGE SCALE GENOMIC DNA]</scope>
    <source>
        <strain evidence="2 3">DSM 45434</strain>
    </source>
</reference>
<dbReference type="OrthoDB" id="4420493at2"/>
<accession>A0A1H1UIX9</accession>
<gene>
    <name evidence="2" type="ORF">SAMN04488539_2247</name>
</gene>
<proteinExistence type="predicted"/>
<dbReference type="STRING" id="1203190.GCA_000312345_00694"/>
<feature type="transmembrane region" description="Helical" evidence="1">
    <location>
        <begin position="57"/>
        <end position="77"/>
    </location>
</feature>
<feature type="transmembrane region" description="Helical" evidence="1">
    <location>
        <begin position="82"/>
        <end position="101"/>
    </location>
</feature>
<evidence type="ECO:0000256" key="1">
    <source>
        <dbReference type="SAM" id="Phobius"/>
    </source>
</evidence>
<dbReference type="EMBL" id="LT629765">
    <property type="protein sequence ID" value="SDS72166.1"/>
    <property type="molecule type" value="Genomic_DNA"/>
</dbReference>
<dbReference type="AlphaFoldDB" id="A0A1H1UIX9"/>
<keyword evidence="1" id="KW-0472">Membrane</keyword>
<name>A0A1H1UIX9_9CORY</name>